<evidence type="ECO:0008006" key="7">
    <source>
        <dbReference type="Google" id="ProtNLM"/>
    </source>
</evidence>
<dbReference type="Pfam" id="PF01124">
    <property type="entry name" value="MAPEG"/>
    <property type="match status" value="1"/>
</dbReference>
<accession>A0AAV5GUJ6</accession>
<evidence type="ECO:0000313" key="5">
    <source>
        <dbReference type="EMBL" id="GJN93928.1"/>
    </source>
</evidence>
<dbReference type="SUPFAM" id="SSF161084">
    <property type="entry name" value="MAPEG domain-like"/>
    <property type="match status" value="1"/>
</dbReference>
<evidence type="ECO:0000256" key="1">
    <source>
        <dbReference type="ARBA" id="ARBA00004370"/>
    </source>
</evidence>
<sequence>MSLASYNYSLLSIPAVWGLGMASHWTAIVITKTSKEIPLFDNVSPRAFQAKMIALADKSKDAAKVCRAESAQQNVFEHLGLYAAAIVAGNVARLPIPYLNRVAGLYVLSRVAYCILYIRTTSRGPTVLRSLSWLASMGLALTTIVKASTNFNKALW</sequence>
<dbReference type="PANTHER" id="PTHR35371:SF1">
    <property type="entry name" value="BLR7753 PROTEIN"/>
    <property type="match status" value="1"/>
</dbReference>
<reference evidence="5 6" key="1">
    <citation type="submission" date="2021-12" db="EMBL/GenBank/DDBJ databases">
        <title>High titer production of polyol ester of fatty acids by Rhodotorula paludigena BS15 towards product separation-free biomass refinery.</title>
        <authorList>
            <person name="Mano J."/>
            <person name="Ono H."/>
            <person name="Tanaka T."/>
            <person name="Naito K."/>
            <person name="Sushida H."/>
            <person name="Ike M."/>
            <person name="Tokuyasu K."/>
            <person name="Kitaoka M."/>
        </authorList>
    </citation>
    <scope>NUCLEOTIDE SEQUENCE [LARGE SCALE GENOMIC DNA]</scope>
    <source>
        <strain evidence="5 6">BS15</strain>
    </source>
</reference>
<keyword evidence="6" id="KW-1185">Reference proteome</keyword>
<evidence type="ECO:0000256" key="3">
    <source>
        <dbReference type="ARBA" id="ARBA00022989"/>
    </source>
</evidence>
<dbReference type="InterPro" id="IPR001129">
    <property type="entry name" value="Membr-assoc_MAPEG"/>
</dbReference>
<dbReference type="AlphaFoldDB" id="A0AAV5GUJ6"/>
<dbReference type="Gene3D" id="1.20.120.550">
    <property type="entry name" value="Membrane associated eicosanoid/glutathione metabolism-like domain"/>
    <property type="match status" value="1"/>
</dbReference>
<dbReference type="EMBL" id="BQKY01000015">
    <property type="protein sequence ID" value="GJN93928.1"/>
    <property type="molecule type" value="Genomic_DNA"/>
</dbReference>
<keyword evidence="2" id="KW-0812">Transmembrane</keyword>
<organism evidence="5 6">
    <name type="scientific">Rhodotorula paludigena</name>
    <dbReference type="NCBI Taxonomy" id="86838"/>
    <lineage>
        <taxon>Eukaryota</taxon>
        <taxon>Fungi</taxon>
        <taxon>Dikarya</taxon>
        <taxon>Basidiomycota</taxon>
        <taxon>Pucciniomycotina</taxon>
        <taxon>Microbotryomycetes</taxon>
        <taxon>Sporidiobolales</taxon>
        <taxon>Sporidiobolaceae</taxon>
        <taxon>Rhodotorula</taxon>
    </lineage>
</organism>
<comment type="caution">
    <text evidence="5">The sequence shown here is derived from an EMBL/GenBank/DDBJ whole genome shotgun (WGS) entry which is preliminary data.</text>
</comment>
<keyword evidence="4" id="KW-0472">Membrane</keyword>
<dbReference type="GO" id="GO:0016020">
    <property type="term" value="C:membrane"/>
    <property type="evidence" value="ECO:0007669"/>
    <property type="project" value="UniProtKB-SubCell"/>
</dbReference>
<name>A0AAV5GUJ6_9BASI</name>
<evidence type="ECO:0000256" key="2">
    <source>
        <dbReference type="ARBA" id="ARBA00022692"/>
    </source>
</evidence>
<keyword evidence="3" id="KW-1133">Transmembrane helix</keyword>
<dbReference type="Proteomes" id="UP001342314">
    <property type="component" value="Unassembled WGS sequence"/>
</dbReference>
<comment type="subcellular location">
    <subcellularLocation>
        <location evidence="1">Membrane</location>
    </subcellularLocation>
</comment>
<evidence type="ECO:0000256" key="4">
    <source>
        <dbReference type="ARBA" id="ARBA00023136"/>
    </source>
</evidence>
<dbReference type="InterPro" id="IPR023352">
    <property type="entry name" value="MAPEG-like_dom_sf"/>
</dbReference>
<proteinExistence type="predicted"/>
<protein>
    <recommendedName>
        <fullName evidence="7">Glutathione transferase</fullName>
    </recommendedName>
</protein>
<dbReference type="PANTHER" id="PTHR35371">
    <property type="entry name" value="INNER MEMBRANE PROTEIN"/>
    <property type="match status" value="1"/>
</dbReference>
<evidence type="ECO:0000313" key="6">
    <source>
        <dbReference type="Proteomes" id="UP001342314"/>
    </source>
</evidence>
<gene>
    <name evidence="5" type="ORF">Rhopal_006987-T1</name>
</gene>